<dbReference type="AlphaFoldDB" id="A0A835JMB1"/>
<accession>A0A835JMB1</accession>
<comment type="similarity">
    <text evidence="1">Belongs to the ATP-dependent AMP-binding enzyme family.</text>
</comment>
<evidence type="ECO:0000256" key="2">
    <source>
        <dbReference type="ARBA" id="ARBA00022598"/>
    </source>
</evidence>
<evidence type="ECO:0000256" key="4">
    <source>
        <dbReference type="ARBA" id="ARBA00022840"/>
    </source>
</evidence>
<protein>
    <recommendedName>
        <fullName evidence="5">AMP-binding enzyme C-terminal domain-containing protein</fullName>
    </recommendedName>
</protein>
<reference evidence="6 7" key="1">
    <citation type="submission" date="2020-10" db="EMBL/GenBank/DDBJ databases">
        <title>Plant Genome Project.</title>
        <authorList>
            <person name="Zhang R.-G."/>
        </authorList>
    </citation>
    <scope>NUCLEOTIDE SEQUENCE [LARGE SCALE GENOMIC DNA]</scope>
    <source>
        <strain evidence="6">FAFU-HL-1</strain>
        <tissue evidence="6">Leaf</tissue>
    </source>
</reference>
<dbReference type="InterPro" id="IPR025110">
    <property type="entry name" value="AMP-bd_C"/>
</dbReference>
<keyword evidence="4" id="KW-0067">ATP-binding</keyword>
<dbReference type="OrthoDB" id="10253115at2759"/>
<dbReference type="Gene3D" id="3.30.300.30">
    <property type="match status" value="1"/>
</dbReference>
<gene>
    <name evidence="6" type="ORF">SADUNF_Sadunf12G0018900</name>
</gene>
<evidence type="ECO:0000259" key="5">
    <source>
        <dbReference type="Pfam" id="PF13193"/>
    </source>
</evidence>
<dbReference type="InterPro" id="IPR045851">
    <property type="entry name" value="AMP-bd_C_sf"/>
</dbReference>
<dbReference type="Pfam" id="PF13193">
    <property type="entry name" value="AMP-binding_C"/>
    <property type="match status" value="1"/>
</dbReference>
<comment type="caution">
    <text evidence="6">The sequence shown here is derived from an EMBL/GenBank/DDBJ whole genome shotgun (WGS) entry which is preliminary data.</text>
</comment>
<sequence length="136" mass="14847">MKSVPNDGKPLVKRPRSKASEWVLANEGPSQGYHHFRGGISTLEVEAVLLSHPKVSEAAVVGQPDALLNDMPCAFVRLKEGFGVSAEDIIEFCGDQLSNHMIPKSVVFGELPVNFSEKVRKFSKRETINANTSLAN</sequence>
<evidence type="ECO:0000313" key="7">
    <source>
        <dbReference type="Proteomes" id="UP000657918"/>
    </source>
</evidence>
<name>A0A835JMB1_9ROSI</name>
<evidence type="ECO:0000313" key="6">
    <source>
        <dbReference type="EMBL" id="KAF9671163.1"/>
    </source>
</evidence>
<keyword evidence="7" id="KW-1185">Reference proteome</keyword>
<keyword evidence="2" id="KW-0436">Ligase</keyword>
<dbReference type="EMBL" id="JADGMS010000012">
    <property type="protein sequence ID" value="KAF9671163.1"/>
    <property type="molecule type" value="Genomic_DNA"/>
</dbReference>
<feature type="domain" description="AMP-binding enzyme C-terminal" evidence="5">
    <location>
        <begin position="44"/>
        <end position="114"/>
    </location>
</feature>
<dbReference type="GO" id="GO:0016874">
    <property type="term" value="F:ligase activity"/>
    <property type="evidence" value="ECO:0007669"/>
    <property type="project" value="UniProtKB-KW"/>
</dbReference>
<organism evidence="6 7">
    <name type="scientific">Salix dunnii</name>
    <dbReference type="NCBI Taxonomy" id="1413687"/>
    <lineage>
        <taxon>Eukaryota</taxon>
        <taxon>Viridiplantae</taxon>
        <taxon>Streptophyta</taxon>
        <taxon>Embryophyta</taxon>
        <taxon>Tracheophyta</taxon>
        <taxon>Spermatophyta</taxon>
        <taxon>Magnoliopsida</taxon>
        <taxon>eudicotyledons</taxon>
        <taxon>Gunneridae</taxon>
        <taxon>Pentapetalae</taxon>
        <taxon>rosids</taxon>
        <taxon>fabids</taxon>
        <taxon>Malpighiales</taxon>
        <taxon>Salicaceae</taxon>
        <taxon>Saliceae</taxon>
        <taxon>Salix</taxon>
    </lineage>
</organism>
<dbReference type="Proteomes" id="UP000657918">
    <property type="component" value="Unassembled WGS sequence"/>
</dbReference>
<keyword evidence="3" id="KW-0547">Nucleotide-binding</keyword>
<dbReference type="PANTHER" id="PTHR43859">
    <property type="entry name" value="ACYL-ACTIVATING ENZYME"/>
    <property type="match status" value="1"/>
</dbReference>
<evidence type="ECO:0000256" key="1">
    <source>
        <dbReference type="ARBA" id="ARBA00006432"/>
    </source>
</evidence>
<dbReference type="SUPFAM" id="SSF56801">
    <property type="entry name" value="Acetyl-CoA synthetase-like"/>
    <property type="match status" value="1"/>
</dbReference>
<dbReference type="PANTHER" id="PTHR43859:SF11">
    <property type="entry name" value="4-COUMARATE--COA LIGASE"/>
    <property type="match status" value="1"/>
</dbReference>
<proteinExistence type="inferred from homology"/>
<dbReference type="GO" id="GO:0005524">
    <property type="term" value="F:ATP binding"/>
    <property type="evidence" value="ECO:0007669"/>
    <property type="project" value="UniProtKB-KW"/>
</dbReference>
<evidence type="ECO:0000256" key="3">
    <source>
        <dbReference type="ARBA" id="ARBA00022741"/>
    </source>
</evidence>